<protein>
    <recommendedName>
        <fullName evidence="2">Protein BCCIP homolog</fullName>
    </recommendedName>
</protein>
<dbReference type="PANTHER" id="PTHR13261">
    <property type="entry name" value="BRCA2 AND CDKN1A INTERACTING PROTEIN"/>
    <property type="match status" value="1"/>
</dbReference>
<name>A0AAV7EZR2_ARIFI</name>
<accession>A0AAV7EZR2</accession>
<evidence type="ECO:0000313" key="4">
    <source>
        <dbReference type="EMBL" id="KAG9454385.1"/>
    </source>
</evidence>
<comment type="similarity">
    <text evidence="1 2">Belongs to the BCP1 family.</text>
</comment>
<dbReference type="PANTHER" id="PTHR13261:SF0">
    <property type="entry name" value="BRCA2 AND CDKN1A-INTERACTING PROTEIN"/>
    <property type="match status" value="1"/>
</dbReference>
<dbReference type="GO" id="GO:0005634">
    <property type="term" value="C:nucleus"/>
    <property type="evidence" value="ECO:0007669"/>
    <property type="project" value="TreeGrafter"/>
</dbReference>
<dbReference type="PIRSF" id="PIRSF028983">
    <property type="entry name" value="BCP1"/>
    <property type="match status" value="1"/>
</dbReference>
<evidence type="ECO:0000256" key="1">
    <source>
        <dbReference type="ARBA" id="ARBA00006781"/>
    </source>
</evidence>
<gene>
    <name evidence="4" type="ORF">H6P81_007289</name>
</gene>
<feature type="compositionally biased region" description="Basic and acidic residues" evidence="3">
    <location>
        <begin position="52"/>
        <end position="69"/>
    </location>
</feature>
<dbReference type="InterPro" id="IPR025602">
    <property type="entry name" value="BCP1_family"/>
</dbReference>
<dbReference type="EMBL" id="JAINDJ010000003">
    <property type="protein sequence ID" value="KAG9454385.1"/>
    <property type="molecule type" value="Genomic_DNA"/>
</dbReference>
<proteinExistence type="inferred from homology"/>
<evidence type="ECO:0000256" key="2">
    <source>
        <dbReference type="PIRNR" id="PIRNR028983"/>
    </source>
</evidence>
<dbReference type="Pfam" id="PF13862">
    <property type="entry name" value="BCCIP"/>
    <property type="match status" value="1"/>
</dbReference>
<dbReference type="Proteomes" id="UP000825729">
    <property type="component" value="Unassembled WGS sequence"/>
</dbReference>
<evidence type="ECO:0000313" key="5">
    <source>
        <dbReference type="Proteomes" id="UP000825729"/>
    </source>
</evidence>
<sequence length="318" mass="36758">MVPRRGRLLGFSSFARSLARVQSGRMLRHQRRPSPVSKSHPKTLYTSSGKTVVDHSLSKTSKHSESSHQEDEGFVQVDFAFFDPKPKDFNGVKILLQTFLDNEEWDLTSFVDLVLGQTRVGTIVKVEEDEDDSPFSILSAINLGYHKEHKCIKELKEYILRVCHELDIKDNLKVLLGEQAQNMGLLVSQRVVNLPLQLLPPLYDALFDEILWATEDEPTEELRESYRFKYYILVSRIYKLQNKKSKAQEACSESTIFIKPEDEIFHKLSLWSFTFSLCTQQLAPHELRNYELMGLVMLVKEDSIPTFREELKSLVEES</sequence>
<evidence type="ECO:0000256" key="3">
    <source>
        <dbReference type="SAM" id="MobiDB-lite"/>
    </source>
</evidence>
<comment type="caution">
    <text evidence="4">The sequence shown here is derived from an EMBL/GenBank/DDBJ whole genome shotgun (WGS) entry which is preliminary data.</text>
</comment>
<dbReference type="AlphaFoldDB" id="A0AAV7EZR2"/>
<feature type="region of interest" description="Disordered" evidence="3">
    <location>
        <begin position="24"/>
        <end position="69"/>
    </location>
</feature>
<organism evidence="4 5">
    <name type="scientific">Aristolochia fimbriata</name>
    <name type="common">White veined hardy Dutchman's pipe vine</name>
    <dbReference type="NCBI Taxonomy" id="158543"/>
    <lineage>
        <taxon>Eukaryota</taxon>
        <taxon>Viridiplantae</taxon>
        <taxon>Streptophyta</taxon>
        <taxon>Embryophyta</taxon>
        <taxon>Tracheophyta</taxon>
        <taxon>Spermatophyta</taxon>
        <taxon>Magnoliopsida</taxon>
        <taxon>Magnoliidae</taxon>
        <taxon>Piperales</taxon>
        <taxon>Aristolochiaceae</taxon>
        <taxon>Aristolochia</taxon>
    </lineage>
</organism>
<reference evidence="4 5" key="1">
    <citation type="submission" date="2021-07" db="EMBL/GenBank/DDBJ databases">
        <title>The Aristolochia fimbriata genome: insights into angiosperm evolution, floral development and chemical biosynthesis.</title>
        <authorList>
            <person name="Jiao Y."/>
        </authorList>
    </citation>
    <scope>NUCLEOTIDE SEQUENCE [LARGE SCALE GENOMIC DNA]</scope>
    <source>
        <strain evidence="4">IBCAS-2021</strain>
        <tissue evidence="4">Leaf</tissue>
    </source>
</reference>
<keyword evidence="5" id="KW-1185">Reference proteome</keyword>